<dbReference type="AlphaFoldDB" id="A0A6C7E9T8"/>
<reference evidence="2 3" key="1">
    <citation type="journal article" date="2013" name="Int. J. Syst. Evol. Microbiol.">
        <title>Ilumatobacter nonamiense sp. nov. and Ilumatobacter coccineum sp. nov., isolated from seashore sand.</title>
        <authorList>
            <person name="Matsumoto A."/>
            <person name="Kasai H."/>
            <person name="Matsuo Y."/>
            <person name="Shizuri Y."/>
            <person name="Ichikawa N."/>
            <person name="Fujita N."/>
            <person name="Omura S."/>
            <person name="Takahashi Y."/>
        </authorList>
    </citation>
    <scope>NUCLEOTIDE SEQUENCE [LARGE SCALE GENOMIC DNA]</scope>
    <source>
        <strain evidence="3">NBRC 103263 / KCTC 29153 / YM16-304</strain>
    </source>
</reference>
<dbReference type="KEGG" id="aym:YM304_27890"/>
<dbReference type="PIRSF" id="PIRSF028103">
    <property type="entry name" value="GcvR"/>
    <property type="match status" value="1"/>
</dbReference>
<dbReference type="InterPro" id="IPR002912">
    <property type="entry name" value="ACT_dom"/>
</dbReference>
<dbReference type="SUPFAM" id="SSF55021">
    <property type="entry name" value="ACT-like"/>
    <property type="match status" value="2"/>
</dbReference>
<protein>
    <recommendedName>
        <fullName evidence="1">ACT domain-containing protein</fullName>
    </recommendedName>
</protein>
<gene>
    <name evidence="2" type="ORF">YM304_27890</name>
</gene>
<evidence type="ECO:0000259" key="1">
    <source>
        <dbReference type="PROSITE" id="PS51671"/>
    </source>
</evidence>
<dbReference type="Pfam" id="PF13740">
    <property type="entry name" value="ACT_6"/>
    <property type="match status" value="1"/>
</dbReference>
<accession>A0A6C7E9T8</accession>
<dbReference type="RefSeq" id="WP_015442350.1">
    <property type="nucleotide sequence ID" value="NC_020520.1"/>
</dbReference>
<evidence type="ECO:0000313" key="2">
    <source>
        <dbReference type="EMBL" id="BAN03103.1"/>
    </source>
</evidence>
<dbReference type="InterPro" id="IPR050990">
    <property type="entry name" value="UPF0237/GcvR_regulator"/>
</dbReference>
<dbReference type="PANTHER" id="PTHR34875">
    <property type="entry name" value="UPF0237 PROTEIN MJ1558"/>
    <property type="match status" value="1"/>
</dbReference>
<name>A0A6C7E9T8_ILUCY</name>
<dbReference type="PROSITE" id="PS51671">
    <property type="entry name" value="ACT"/>
    <property type="match status" value="1"/>
</dbReference>
<dbReference type="Pfam" id="PF13291">
    <property type="entry name" value="ACT_4"/>
    <property type="match status" value="1"/>
</dbReference>
<organism evidence="2 3">
    <name type="scientific">Ilumatobacter coccineus (strain NBRC 103263 / KCTC 29153 / YM16-304)</name>
    <dbReference type="NCBI Taxonomy" id="1313172"/>
    <lineage>
        <taxon>Bacteria</taxon>
        <taxon>Bacillati</taxon>
        <taxon>Actinomycetota</taxon>
        <taxon>Acidimicrobiia</taxon>
        <taxon>Acidimicrobiales</taxon>
        <taxon>Ilumatobacteraceae</taxon>
        <taxon>Ilumatobacter</taxon>
    </lineage>
</organism>
<evidence type="ECO:0000313" key="3">
    <source>
        <dbReference type="Proteomes" id="UP000011863"/>
    </source>
</evidence>
<dbReference type="GO" id="GO:0006355">
    <property type="term" value="P:regulation of DNA-templated transcription"/>
    <property type="evidence" value="ECO:0007669"/>
    <property type="project" value="InterPro"/>
</dbReference>
<sequence length="178" mass="18787">MIELVLTIIGRDRAGVVASLADVVRFHDANWKRSELAEIAGTFAGVVVVEVGDDRVDELLANLLILRDQGLHVTAQQVEAPTSAPDAEEVRLRLTGDDRPGVVHEISSAISERGISISRLGTVTDLPGSNGGKRFEITVQLSIPVGTDLDAVLDAISELAVSLDVALDVEDLTGDDAG</sequence>
<dbReference type="InterPro" id="IPR045865">
    <property type="entry name" value="ACT-like_dom_sf"/>
</dbReference>
<dbReference type="Proteomes" id="UP000011863">
    <property type="component" value="Chromosome"/>
</dbReference>
<dbReference type="PANTHER" id="PTHR34875:SF6">
    <property type="entry name" value="UPF0237 PROTEIN MJ1558"/>
    <property type="match status" value="1"/>
</dbReference>
<dbReference type="EMBL" id="AP012057">
    <property type="protein sequence ID" value="BAN03103.1"/>
    <property type="molecule type" value="Genomic_DNA"/>
</dbReference>
<dbReference type="InterPro" id="IPR016867">
    <property type="entry name" value="GcvR"/>
</dbReference>
<proteinExistence type="predicted"/>
<keyword evidence="3" id="KW-1185">Reference proteome</keyword>
<dbReference type="OrthoDB" id="12860at2"/>
<feature type="domain" description="ACT" evidence="1">
    <location>
        <begin position="91"/>
        <end position="174"/>
    </location>
</feature>
<dbReference type="Gene3D" id="3.30.70.260">
    <property type="match status" value="2"/>
</dbReference>